<dbReference type="AlphaFoldDB" id="A0A2W7C0L0"/>
<evidence type="ECO:0000313" key="2">
    <source>
        <dbReference type="Proteomes" id="UP000248616"/>
    </source>
</evidence>
<name>A0A2W7C0L0_9HYPH</name>
<dbReference type="EMBL" id="MZXV01000044">
    <property type="protein sequence ID" value="PZV36630.1"/>
    <property type="molecule type" value="Genomic_DNA"/>
</dbReference>
<evidence type="ECO:0000313" key="1">
    <source>
        <dbReference type="EMBL" id="PZV36630.1"/>
    </source>
</evidence>
<sequence>MAISVEGVAATKDYIPDLEGAGKPMFGFGSVTLALGVIIRQLGSRHCDRLHRRAWRPDDRRDLALLSMAASLATAGQARQVAHLKALQ</sequence>
<dbReference type="RefSeq" id="WP_111546025.1">
    <property type="nucleotide sequence ID" value="NZ_MZXV01000044.1"/>
</dbReference>
<protein>
    <submittedName>
        <fullName evidence="1">Uncharacterized protein</fullName>
    </submittedName>
</protein>
<keyword evidence="2" id="KW-1185">Reference proteome</keyword>
<comment type="caution">
    <text evidence="1">The sequence shown here is derived from an EMBL/GenBank/DDBJ whole genome shotgun (WGS) entry which is preliminary data.</text>
</comment>
<organism evidence="1 2">
    <name type="scientific">Mesorhizobium kowhaii</name>
    <dbReference type="NCBI Taxonomy" id="1300272"/>
    <lineage>
        <taxon>Bacteria</taxon>
        <taxon>Pseudomonadati</taxon>
        <taxon>Pseudomonadota</taxon>
        <taxon>Alphaproteobacteria</taxon>
        <taxon>Hyphomicrobiales</taxon>
        <taxon>Phyllobacteriaceae</taxon>
        <taxon>Mesorhizobium</taxon>
    </lineage>
</organism>
<proteinExistence type="predicted"/>
<dbReference type="Proteomes" id="UP000248616">
    <property type="component" value="Unassembled WGS sequence"/>
</dbReference>
<gene>
    <name evidence="1" type="ORF">B5V02_20690</name>
</gene>
<reference evidence="2" key="1">
    <citation type="submission" date="2017-03" db="EMBL/GenBank/DDBJ databases">
        <authorList>
            <person name="Safronova V.I."/>
            <person name="Sazanova A.L."/>
            <person name="Chirak E.R."/>
        </authorList>
    </citation>
    <scope>NUCLEOTIDE SEQUENCE [LARGE SCALE GENOMIC DNA]</scope>
    <source>
        <strain evidence="2">Ach-343</strain>
    </source>
</reference>
<accession>A0A2W7C0L0</accession>